<accession>A0AAN6YCQ8</accession>
<evidence type="ECO:0000313" key="3">
    <source>
        <dbReference type="Proteomes" id="UP001301769"/>
    </source>
</evidence>
<dbReference type="EMBL" id="MU858106">
    <property type="protein sequence ID" value="KAK4213642.1"/>
    <property type="molecule type" value="Genomic_DNA"/>
</dbReference>
<name>A0AAN6YCQ8_9PEZI</name>
<organism evidence="2 3">
    <name type="scientific">Rhypophila decipiens</name>
    <dbReference type="NCBI Taxonomy" id="261697"/>
    <lineage>
        <taxon>Eukaryota</taxon>
        <taxon>Fungi</taxon>
        <taxon>Dikarya</taxon>
        <taxon>Ascomycota</taxon>
        <taxon>Pezizomycotina</taxon>
        <taxon>Sordariomycetes</taxon>
        <taxon>Sordariomycetidae</taxon>
        <taxon>Sordariales</taxon>
        <taxon>Naviculisporaceae</taxon>
        <taxon>Rhypophila</taxon>
    </lineage>
</organism>
<gene>
    <name evidence="2" type="ORF">QBC37DRAFT_400437</name>
</gene>
<proteinExistence type="predicted"/>
<feature type="region of interest" description="Disordered" evidence="1">
    <location>
        <begin position="1"/>
        <end position="72"/>
    </location>
</feature>
<reference evidence="2" key="2">
    <citation type="submission" date="2023-05" db="EMBL/GenBank/DDBJ databases">
        <authorList>
            <consortium name="Lawrence Berkeley National Laboratory"/>
            <person name="Steindorff A."/>
            <person name="Hensen N."/>
            <person name="Bonometti L."/>
            <person name="Westerberg I."/>
            <person name="Brannstrom I.O."/>
            <person name="Guillou S."/>
            <person name="Cros-Aarteil S."/>
            <person name="Calhoun S."/>
            <person name="Haridas S."/>
            <person name="Kuo A."/>
            <person name="Mondo S."/>
            <person name="Pangilinan J."/>
            <person name="Riley R."/>
            <person name="Labutti K."/>
            <person name="Andreopoulos B."/>
            <person name="Lipzen A."/>
            <person name="Chen C."/>
            <person name="Yanf M."/>
            <person name="Daum C."/>
            <person name="Ng V."/>
            <person name="Clum A."/>
            <person name="Ohm R."/>
            <person name="Martin F."/>
            <person name="Silar P."/>
            <person name="Natvig D."/>
            <person name="Lalanne C."/>
            <person name="Gautier V."/>
            <person name="Ament-Velasquez S.L."/>
            <person name="Kruys A."/>
            <person name="Hutchinson M.I."/>
            <person name="Powell A.J."/>
            <person name="Barry K."/>
            <person name="Miller A.N."/>
            <person name="Grigoriev I.V."/>
            <person name="Debuchy R."/>
            <person name="Gladieux P."/>
            <person name="Thoren M.H."/>
            <person name="Johannesson H."/>
        </authorList>
    </citation>
    <scope>NUCLEOTIDE SEQUENCE</scope>
    <source>
        <strain evidence="2">PSN293</strain>
    </source>
</reference>
<feature type="compositionally biased region" description="Polar residues" evidence="1">
    <location>
        <begin position="63"/>
        <end position="72"/>
    </location>
</feature>
<dbReference type="AlphaFoldDB" id="A0AAN6YCQ8"/>
<sequence length="642" mass="73249">MDAQLTRGMSTLKRKMSEDDNLNQPSAAKGPDTKSTEFSGNKNLPTDAALAFNGAGTDGTGSTGNTPPTATFQSLPQEMFDEIARWLTGHDAKKLCLASKSMYAAFAGRKWRSISLNARLILWSNRPWDYLRVTTRPETIWPRALPLAQYRSIIPQELDCKDSGALPLRHMGEQLATRIRRTLDVISASPSLQFLRIDPATFARLEGHSRVTGIRLPGVLNGHSPWESIRLLAINYLELETTENKHYGLSDELSPIKLIREMLTSHMPNLLGLDLDFRLCRERDHSARRETLLYLDIVRRFGASLRRLCINNPVQRGADWDDDTRRAPRTQGLGLPLRVLERVCNDFPALEWLAMPAWPTPIYGLRPDFYVSIKQAAIDVYNRNLDACVEHLQKLTSLKRLALGLCFEWESWDPFEDSSDDNYWHQYWDDFDKRYGGFIKAFANKVLNGIPSLEEVYFFLDYEMVMRFDRTKPELLDPDHGDLPYEFPISDLVDGIWPLGIKAGQWDSQVGGVSGFYSPRHRPRGDIWSTLQTQADIDPAMPGVMKLVNTRLLIASQRRQIAFKQILEYAERTRDNLKAGLPTDRPFACRETKVIIKKIAEADDRSTVEDLLHELTMRAVVMSEVPLNVIISLLRQDMDREQ</sequence>
<keyword evidence="3" id="KW-1185">Reference proteome</keyword>
<protein>
    <recommendedName>
        <fullName evidence="4">F-box domain-containing protein</fullName>
    </recommendedName>
</protein>
<comment type="caution">
    <text evidence="2">The sequence shown here is derived from an EMBL/GenBank/DDBJ whole genome shotgun (WGS) entry which is preliminary data.</text>
</comment>
<evidence type="ECO:0000256" key="1">
    <source>
        <dbReference type="SAM" id="MobiDB-lite"/>
    </source>
</evidence>
<evidence type="ECO:0008006" key="4">
    <source>
        <dbReference type="Google" id="ProtNLM"/>
    </source>
</evidence>
<evidence type="ECO:0000313" key="2">
    <source>
        <dbReference type="EMBL" id="KAK4213642.1"/>
    </source>
</evidence>
<dbReference type="Proteomes" id="UP001301769">
    <property type="component" value="Unassembled WGS sequence"/>
</dbReference>
<reference evidence="2" key="1">
    <citation type="journal article" date="2023" name="Mol. Phylogenet. Evol.">
        <title>Genome-scale phylogeny and comparative genomics of the fungal order Sordariales.</title>
        <authorList>
            <person name="Hensen N."/>
            <person name="Bonometti L."/>
            <person name="Westerberg I."/>
            <person name="Brannstrom I.O."/>
            <person name="Guillou S."/>
            <person name="Cros-Aarteil S."/>
            <person name="Calhoun S."/>
            <person name="Haridas S."/>
            <person name="Kuo A."/>
            <person name="Mondo S."/>
            <person name="Pangilinan J."/>
            <person name="Riley R."/>
            <person name="LaButti K."/>
            <person name="Andreopoulos B."/>
            <person name="Lipzen A."/>
            <person name="Chen C."/>
            <person name="Yan M."/>
            <person name="Daum C."/>
            <person name="Ng V."/>
            <person name="Clum A."/>
            <person name="Steindorff A."/>
            <person name="Ohm R.A."/>
            <person name="Martin F."/>
            <person name="Silar P."/>
            <person name="Natvig D.O."/>
            <person name="Lalanne C."/>
            <person name="Gautier V."/>
            <person name="Ament-Velasquez S.L."/>
            <person name="Kruys A."/>
            <person name="Hutchinson M.I."/>
            <person name="Powell A.J."/>
            <person name="Barry K."/>
            <person name="Miller A.N."/>
            <person name="Grigoriev I.V."/>
            <person name="Debuchy R."/>
            <person name="Gladieux P."/>
            <person name="Hiltunen Thoren M."/>
            <person name="Johannesson H."/>
        </authorList>
    </citation>
    <scope>NUCLEOTIDE SEQUENCE</scope>
    <source>
        <strain evidence="2">PSN293</strain>
    </source>
</reference>